<accession>A0A9Q7SBH9</accession>
<dbReference type="InterPro" id="IPR036188">
    <property type="entry name" value="FAD/NAD-bd_sf"/>
</dbReference>
<dbReference type="EMBL" id="FSFA01000001">
    <property type="protein sequence ID" value="SHW93876.1"/>
    <property type="molecule type" value="Genomic_DNA"/>
</dbReference>
<name>A0A9Q7SBH9_9MYCO</name>
<organism evidence="1 2">
    <name type="scientific">Mycobacteroides abscessus subsp. bolletii</name>
    <dbReference type="NCBI Taxonomy" id="319705"/>
    <lineage>
        <taxon>Bacteria</taxon>
        <taxon>Bacillati</taxon>
        <taxon>Actinomycetota</taxon>
        <taxon>Actinomycetes</taxon>
        <taxon>Mycobacteriales</taxon>
        <taxon>Mycobacteriaceae</taxon>
        <taxon>Mycobacteroides</taxon>
        <taxon>Mycobacteroides abscessus</taxon>
    </lineage>
</organism>
<dbReference type="Gene3D" id="3.50.50.60">
    <property type="entry name" value="FAD/NAD(P)-binding domain"/>
    <property type="match status" value="1"/>
</dbReference>
<protein>
    <submittedName>
        <fullName evidence="1">Uncharacterized protein</fullName>
    </submittedName>
</protein>
<comment type="caution">
    <text evidence="1">The sequence shown here is derived from an EMBL/GenBank/DDBJ whole genome shotgun (WGS) entry which is preliminary data.</text>
</comment>
<evidence type="ECO:0000313" key="2">
    <source>
        <dbReference type="Proteomes" id="UP000185183"/>
    </source>
</evidence>
<evidence type="ECO:0000313" key="1">
    <source>
        <dbReference type="EMBL" id="SHW93876.1"/>
    </source>
</evidence>
<dbReference type="Proteomes" id="UP000185183">
    <property type="component" value="Unassembled WGS sequence"/>
</dbReference>
<sequence length="50" mass="5186">MNPVPVGRKERGMGHGEVRVETASGHPGYLDGAIEAGTRAALEVTNALRG</sequence>
<proteinExistence type="predicted"/>
<reference evidence="1 2" key="1">
    <citation type="submission" date="2016-11" db="EMBL/GenBank/DDBJ databases">
        <authorList>
            <consortium name="Pathogen Informatics"/>
        </authorList>
    </citation>
    <scope>NUCLEOTIDE SEQUENCE [LARGE SCALE GENOMIC DNA]</scope>
    <source>
        <strain evidence="1 2">968</strain>
    </source>
</reference>
<gene>
    <name evidence="1" type="ORF">SAMEA2275694_00890</name>
</gene>
<dbReference type="AlphaFoldDB" id="A0A9Q7SBH9"/>